<organism evidence="3 4">
    <name type="scientific">Rhodococcus oxybenzonivorans</name>
    <dbReference type="NCBI Taxonomy" id="1990687"/>
    <lineage>
        <taxon>Bacteria</taxon>
        <taxon>Bacillati</taxon>
        <taxon>Actinomycetota</taxon>
        <taxon>Actinomycetes</taxon>
        <taxon>Mycobacteriales</taxon>
        <taxon>Nocardiaceae</taxon>
        <taxon>Rhodococcus</taxon>
    </lineage>
</organism>
<dbReference type="Proteomes" id="UP000245711">
    <property type="component" value="Chromosome"/>
</dbReference>
<keyword evidence="2" id="KW-0472">Membrane</keyword>
<accession>A0A2S2C263</accession>
<keyword evidence="2" id="KW-0812">Transmembrane</keyword>
<dbReference type="RefSeq" id="WP_109334399.1">
    <property type="nucleotide sequence ID" value="NZ_CP021354.1"/>
</dbReference>
<dbReference type="KEGG" id="roz:CBI38_28880"/>
<name>A0A2S2C263_9NOCA</name>
<evidence type="ECO:0000256" key="1">
    <source>
        <dbReference type="SAM" id="MobiDB-lite"/>
    </source>
</evidence>
<proteinExistence type="predicted"/>
<gene>
    <name evidence="3" type="ORF">CBI38_28880</name>
</gene>
<feature type="transmembrane region" description="Helical" evidence="2">
    <location>
        <begin position="20"/>
        <end position="38"/>
    </location>
</feature>
<feature type="region of interest" description="Disordered" evidence="1">
    <location>
        <begin position="52"/>
        <end position="76"/>
    </location>
</feature>
<evidence type="ECO:0000313" key="3">
    <source>
        <dbReference type="EMBL" id="AWK74977.1"/>
    </source>
</evidence>
<evidence type="ECO:0000313" key="4">
    <source>
        <dbReference type="Proteomes" id="UP000245711"/>
    </source>
</evidence>
<reference evidence="3 4" key="1">
    <citation type="submission" date="2017-05" db="EMBL/GenBank/DDBJ databases">
        <title>Isolation of Rhodococcus sp. S2-17 biodegrading of BP-3.</title>
        <authorList>
            <person name="Lee Y."/>
            <person name="Kim K.H."/>
            <person name="Chun B.H."/>
            <person name="Jung H.S."/>
            <person name="Jeon C.O."/>
        </authorList>
    </citation>
    <scope>NUCLEOTIDE SEQUENCE [LARGE SCALE GENOMIC DNA]</scope>
    <source>
        <strain evidence="3 4">S2-17</strain>
    </source>
</reference>
<evidence type="ECO:0000256" key="2">
    <source>
        <dbReference type="SAM" id="Phobius"/>
    </source>
</evidence>
<keyword evidence="2" id="KW-1133">Transmembrane helix</keyword>
<sequence length="99" mass="10066">MGVRDTVNGALAVTRLAFDAAAAVASVVVAIPIAFAIGEATTMARAVRGDITPAPADRSADGSARLHSASDIGPAPLVLRGGAYRENRPARALSVRRDS</sequence>
<keyword evidence="4" id="KW-1185">Reference proteome</keyword>
<dbReference type="EMBL" id="CP021354">
    <property type="protein sequence ID" value="AWK74977.1"/>
    <property type="molecule type" value="Genomic_DNA"/>
</dbReference>
<dbReference type="AlphaFoldDB" id="A0A2S2C263"/>
<protein>
    <submittedName>
        <fullName evidence="3">Uncharacterized protein</fullName>
    </submittedName>
</protein>